<evidence type="ECO:0000313" key="5">
    <source>
        <dbReference type="Proteomes" id="UP001370490"/>
    </source>
</evidence>
<dbReference type="EMBL" id="JBAMMX010000006">
    <property type="protein sequence ID" value="KAK6937475.1"/>
    <property type="molecule type" value="Genomic_DNA"/>
</dbReference>
<dbReference type="Pfam" id="PF11250">
    <property type="entry name" value="FAF"/>
    <property type="match status" value="1"/>
</dbReference>
<accession>A0AAN8VNU3</accession>
<dbReference type="PANTHER" id="PTHR33155">
    <property type="entry name" value="FANTASTIC FOUR-LIKE PROTEIN (DUF3049)"/>
    <property type="match status" value="1"/>
</dbReference>
<dbReference type="InterPro" id="IPR021410">
    <property type="entry name" value="FAF"/>
</dbReference>
<dbReference type="Proteomes" id="UP001370490">
    <property type="component" value="Unassembled WGS sequence"/>
</dbReference>
<dbReference type="InterPro" id="IPR046431">
    <property type="entry name" value="FAF_dom"/>
</dbReference>
<evidence type="ECO:0000259" key="3">
    <source>
        <dbReference type="Pfam" id="PF11250"/>
    </source>
</evidence>
<feature type="region of interest" description="Disordered" evidence="2">
    <location>
        <begin position="1"/>
        <end position="39"/>
    </location>
</feature>
<feature type="region of interest" description="Disordered" evidence="2">
    <location>
        <begin position="159"/>
        <end position="179"/>
    </location>
</feature>
<evidence type="ECO:0000256" key="1">
    <source>
        <dbReference type="ARBA" id="ARBA00008690"/>
    </source>
</evidence>
<evidence type="ECO:0000313" key="4">
    <source>
        <dbReference type="EMBL" id="KAK6937475.1"/>
    </source>
</evidence>
<proteinExistence type="inferred from homology"/>
<gene>
    <name evidence="4" type="ORF">RJ641_030983</name>
</gene>
<reference evidence="4 5" key="1">
    <citation type="submission" date="2023-12" db="EMBL/GenBank/DDBJ databases">
        <title>A high-quality genome assembly for Dillenia turbinata (Dilleniales).</title>
        <authorList>
            <person name="Chanderbali A."/>
        </authorList>
    </citation>
    <scope>NUCLEOTIDE SEQUENCE [LARGE SCALE GENOMIC DNA]</scope>
    <source>
        <strain evidence="4">LSX21</strain>
        <tissue evidence="4">Leaf</tissue>
    </source>
</reference>
<evidence type="ECO:0000256" key="2">
    <source>
        <dbReference type="SAM" id="MobiDB-lite"/>
    </source>
</evidence>
<sequence>MTSSKKTDESIFGLSHSGSQTPTPTTPSPPRLNVSTPNTDILSPPIVRCVFRMFRTPCTTPERLALCTENLGFESSNEKSNGVDLKPPDTRKLPSPRSRTRVVREFPPLMSSLDRSGRPRFYLSRVRKDGRLIIKKVRSGRREIVRSFESDGSLNLKIFHDDESEIEEEDLDDQEKDGQ</sequence>
<feature type="compositionally biased region" description="Acidic residues" evidence="2">
    <location>
        <begin position="162"/>
        <end position="179"/>
    </location>
</feature>
<name>A0AAN8VNU3_9MAGN</name>
<feature type="domain" description="FAF" evidence="3">
    <location>
        <begin position="105"/>
        <end position="157"/>
    </location>
</feature>
<feature type="region of interest" description="Disordered" evidence="2">
    <location>
        <begin position="75"/>
        <end position="99"/>
    </location>
</feature>
<comment type="caution">
    <text evidence="4">The sequence shown here is derived from an EMBL/GenBank/DDBJ whole genome shotgun (WGS) entry which is preliminary data.</text>
</comment>
<dbReference type="AlphaFoldDB" id="A0AAN8VNU3"/>
<comment type="similarity">
    <text evidence="1">Belongs to the fantastic four family.</text>
</comment>
<organism evidence="4 5">
    <name type="scientific">Dillenia turbinata</name>
    <dbReference type="NCBI Taxonomy" id="194707"/>
    <lineage>
        <taxon>Eukaryota</taxon>
        <taxon>Viridiplantae</taxon>
        <taxon>Streptophyta</taxon>
        <taxon>Embryophyta</taxon>
        <taxon>Tracheophyta</taxon>
        <taxon>Spermatophyta</taxon>
        <taxon>Magnoliopsida</taxon>
        <taxon>eudicotyledons</taxon>
        <taxon>Gunneridae</taxon>
        <taxon>Pentapetalae</taxon>
        <taxon>Dilleniales</taxon>
        <taxon>Dilleniaceae</taxon>
        <taxon>Dillenia</taxon>
    </lineage>
</organism>
<keyword evidence="5" id="KW-1185">Reference proteome</keyword>
<dbReference type="PANTHER" id="PTHR33155:SF75">
    <property type="entry name" value="OS02G0750800 PROTEIN"/>
    <property type="match status" value="1"/>
</dbReference>
<protein>
    <submittedName>
        <fullName evidence="4">Fantastic Four domain</fullName>
    </submittedName>
</protein>